<feature type="domain" description="C3H1-type" evidence="6">
    <location>
        <begin position="61"/>
        <end position="88"/>
    </location>
</feature>
<keyword evidence="3 4" id="KW-0862">Zinc</keyword>
<evidence type="ECO:0000313" key="7">
    <source>
        <dbReference type="EMBL" id="CAE6511331.1"/>
    </source>
</evidence>
<keyword evidence="2 4" id="KW-0863">Zinc-finger</keyword>
<evidence type="ECO:0000256" key="3">
    <source>
        <dbReference type="ARBA" id="ARBA00022833"/>
    </source>
</evidence>
<feature type="compositionally biased region" description="Acidic residues" evidence="5">
    <location>
        <begin position="653"/>
        <end position="665"/>
    </location>
</feature>
<dbReference type="EMBL" id="CAJMXA010003687">
    <property type="protein sequence ID" value="CAE6511331.1"/>
    <property type="molecule type" value="Genomic_DNA"/>
</dbReference>
<feature type="region of interest" description="Disordered" evidence="5">
    <location>
        <begin position="329"/>
        <end position="348"/>
    </location>
</feature>
<dbReference type="Proteomes" id="UP000663853">
    <property type="component" value="Unassembled WGS sequence"/>
</dbReference>
<dbReference type="GO" id="GO:0008270">
    <property type="term" value="F:zinc ion binding"/>
    <property type="evidence" value="ECO:0007669"/>
    <property type="project" value="UniProtKB-KW"/>
</dbReference>
<feature type="region of interest" description="Disordered" evidence="5">
    <location>
        <begin position="1"/>
        <end position="33"/>
    </location>
</feature>
<reference evidence="7" key="1">
    <citation type="submission" date="2021-01" db="EMBL/GenBank/DDBJ databases">
        <authorList>
            <person name="Kaushik A."/>
        </authorList>
    </citation>
    <scope>NUCLEOTIDE SEQUENCE</scope>
    <source>
        <strain evidence="7">AG6-10EEA</strain>
    </source>
</reference>
<protein>
    <recommendedName>
        <fullName evidence="6">C3H1-type domain-containing protein</fullName>
    </recommendedName>
</protein>
<feature type="zinc finger region" description="C3H1-type" evidence="4">
    <location>
        <begin position="31"/>
        <end position="58"/>
    </location>
</feature>
<dbReference type="Gene3D" id="4.10.1000.10">
    <property type="entry name" value="Zinc finger, CCCH-type"/>
    <property type="match status" value="1"/>
</dbReference>
<dbReference type="InterPro" id="IPR000571">
    <property type="entry name" value="Znf_CCCH"/>
</dbReference>
<feature type="domain" description="C3H1-type" evidence="6">
    <location>
        <begin position="31"/>
        <end position="58"/>
    </location>
</feature>
<dbReference type="PANTHER" id="PTHR11224">
    <property type="entry name" value="MAKORIN-RELATED"/>
    <property type="match status" value="1"/>
</dbReference>
<organism evidence="7 8">
    <name type="scientific">Rhizoctonia solani</name>
    <dbReference type="NCBI Taxonomy" id="456999"/>
    <lineage>
        <taxon>Eukaryota</taxon>
        <taxon>Fungi</taxon>
        <taxon>Dikarya</taxon>
        <taxon>Basidiomycota</taxon>
        <taxon>Agaricomycotina</taxon>
        <taxon>Agaricomycetes</taxon>
        <taxon>Cantharellales</taxon>
        <taxon>Ceratobasidiaceae</taxon>
        <taxon>Rhizoctonia</taxon>
    </lineage>
</organism>
<feature type="region of interest" description="Disordered" evidence="5">
    <location>
        <begin position="89"/>
        <end position="316"/>
    </location>
</feature>
<keyword evidence="1 4" id="KW-0479">Metal-binding</keyword>
<feature type="compositionally biased region" description="Polar residues" evidence="5">
    <location>
        <begin position="599"/>
        <end position="610"/>
    </location>
</feature>
<feature type="compositionally biased region" description="Low complexity" evidence="5">
    <location>
        <begin position="243"/>
        <end position="256"/>
    </location>
</feature>
<evidence type="ECO:0000313" key="8">
    <source>
        <dbReference type="Proteomes" id="UP000663853"/>
    </source>
</evidence>
<evidence type="ECO:0000256" key="1">
    <source>
        <dbReference type="ARBA" id="ARBA00022723"/>
    </source>
</evidence>
<feature type="compositionally biased region" description="Low complexity" evidence="5">
    <location>
        <begin position="620"/>
        <end position="633"/>
    </location>
</feature>
<feature type="compositionally biased region" description="Polar residues" evidence="5">
    <location>
        <begin position="455"/>
        <end position="466"/>
    </location>
</feature>
<feature type="compositionally biased region" description="Basic and acidic residues" evidence="5">
    <location>
        <begin position="127"/>
        <end position="149"/>
    </location>
</feature>
<comment type="caution">
    <text evidence="7">The sequence shown here is derived from an EMBL/GenBank/DDBJ whole genome shotgun (WGS) entry which is preliminary data.</text>
</comment>
<feature type="compositionally biased region" description="Polar residues" evidence="5">
    <location>
        <begin position="434"/>
        <end position="446"/>
    </location>
</feature>
<proteinExistence type="predicted"/>
<sequence length="665" mass="70008">MPTPTPANKPDESAADKDKTGKGKGPSKSKDLSHVPCKFFRVGGCTAGPACPFSHHVAEPGEGKNVCTWFVKGSCKFGHKCALAHVMPGQPMSMDKRNKRLAQTAAGKSGEKSGENKSGDRGGASQSRERNRRTGPDGDRGPKSRERKSTLLGTPPPGIGIGSKAPITISKATPTPATLSGPAMTDDLDELTATPRQPPPRQFSPVASVAPLADSNNSQSGGLNGAQSAAAPAEPPRRPSPLPLSHLPGSFSSSGRLSRNNPSVDFGPVGSPPAASPGKPGFIPGHTSRTSINGFAVGTSPPVRGENPAPFGSSPFSAPGAKSLFLSYSLDQHDPGRQPAPFDPKWDKQRTIKPRDLDIAVEDEDLEEFLPSSLTDLLSPGERERRMSRTRHGARPSVDNHLFSRSVPSSNMLDIKSIWDEQNKPRGRDADTSLPLNPQMRGTSQGRYGEEDARSTSSSLMGTSNVSAGFLGQRTIGAPAGMRPMAVQSYDNNAPSVPDFTLSASIDPVSTLGAMQSRPIPGVQKVDLSSALSPSTRALRNHAPGQSLPQGLAAGLSRLHLVPAANPNGQYDWSPDGPRLGSTPRAYDPFSFEDPPRPTFSTLNHRTGPSPSGLPISRTPSSSSNAALSPPANQRLNSSHTWASPLARPATTNDDEVFAMDEALE</sequence>
<gene>
    <name evidence="7" type="ORF">RDB_LOCUS129297</name>
</gene>
<dbReference type="InterPro" id="IPR045072">
    <property type="entry name" value="MKRN-like"/>
</dbReference>
<evidence type="ECO:0000256" key="5">
    <source>
        <dbReference type="SAM" id="MobiDB-lite"/>
    </source>
</evidence>
<name>A0A8H3D5S0_9AGAM</name>
<accession>A0A8H3D5S0</accession>
<feature type="region of interest" description="Disordered" evidence="5">
    <location>
        <begin position="372"/>
        <end position="466"/>
    </location>
</feature>
<dbReference type="AlphaFoldDB" id="A0A8H3D5S0"/>
<dbReference type="SUPFAM" id="SSF90229">
    <property type="entry name" value="CCCH zinc finger"/>
    <property type="match status" value="1"/>
</dbReference>
<feature type="region of interest" description="Disordered" evidence="5">
    <location>
        <begin position="565"/>
        <end position="665"/>
    </location>
</feature>
<dbReference type="SMART" id="SM00356">
    <property type="entry name" value="ZnF_C3H1"/>
    <property type="match status" value="2"/>
</dbReference>
<evidence type="ECO:0000256" key="2">
    <source>
        <dbReference type="ARBA" id="ARBA00022771"/>
    </source>
</evidence>
<dbReference type="InterPro" id="IPR036855">
    <property type="entry name" value="Znf_CCCH_sf"/>
</dbReference>
<feature type="compositionally biased region" description="Basic and acidic residues" evidence="5">
    <location>
        <begin position="9"/>
        <end position="21"/>
    </location>
</feature>
<feature type="zinc finger region" description="C3H1-type" evidence="4">
    <location>
        <begin position="61"/>
        <end position="88"/>
    </location>
</feature>
<dbReference type="GO" id="GO:0000209">
    <property type="term" value="P:protein polyubiquitination"/>
    <property type="evidence" value="ECO:0007669"/>
    <property type="project" value="InterPro"/>
</dbReference>
<feature type="region of interest" description="Disordered" evidence="5">
    <location>
        <begin position="525"/>
        <end position="550"/>
    </location>
</feature>
<dbReference type="GO" id="GO:0061630">
    <property type="term" value="F:ubiquitin protein ligase activity"/>
    <property type="evidence" value="ECO:0007669"/>
    <property type="project" value="InterPro"/>
</dbReference>
<evidence type="ECO:0000256" key="4">
    <source>
        <dbReference type="PROSITE-ProRule" id="PRU00723"/>
    </source>
</evidence>
<feature type="compositionally biased region" description="Basic and acidic residues" evidence="5">
    <location>
        <begin position="109"/>
        <end position="120"/>
    </location>
</feature>
<feature type="compositionally biased region" description="Basic and acidic residues" evidence="5">
    <location>
        <begin position="417"/>
        <end position="431"/>
    </location>
</feature>
<evidence type="ECO:0000259" key="6">
    <source>
        <dbReference type="PROSITE" id="PS50103"/>
    </source>
</evidence>
<dbReference type="PANTHER" id="PTHR11224:SF10">
    <property type="entry name" value="IP09428P-RELATED"/>
    <property type="match status" value="1"/>
</dbReference>
<dbReference type="PROSITE" id="PS50103">
    <property type="entry name" value="ZF_C3H1"/>
    <property type="match status" value="2"/>
</dbReference>